<dbReference type="InterPro" id="IPR007627">
    <property type="entry name" value="RNA_pol_sigma70_r2"/>
</dbReference>
<dbReference type="InterPro" id="IPR013249">
    <property type="entry name" value="RNA_pol_sigma70_r4_t2"/>
</dbReference>
<evidence type="ECO:0000259" key="5">
    <source>
        <dbReference type="Pfam" id="PF04542"/>
    </source>
</evidence>
<gene>
    <name evidence="7" type="ORF">JEM65_00830</name>
</gene>
<dbReference type="NCBIfam" id="TIGR02985">
    <property type="entry name" value="Sig70_bacteroi1"/>
    <property type="match status" value="1"/>
</dbReference>
<dbReference type="InterPro" id="IPR013324">
    <property type="entry name" value="RNA_pol_sigma_r3/r4-like"/>
</dbReference>
<dbReference type="CDD" id="cd06171">
    <property type="entry name" value="Sigma70_r4"/>
    <property type="match status" value="1"/>
</dbReference>
<comment type="similarity">
    <text evidence="1">Belongs to the sigma-70 factor family. ECF subfamily.</text>
</comment>
<dbReference type="GO" id="GO:0016987">
    <property type="term" value="F:sigma factor activity"/>
    <property type="evidence" value="ECO:0007669"/>
    <property type="project" value="UniProtKB-KW"/>
</dbReference>
<protein>
    <submittedName>
        <fullName evidence="7">RNA polymerase sigma-70 factor</fullName>
    </submittedName>
</protein>
<dbReference type="InterPro" id="IPR036388">
    <property type="entry name" value="WH-like_DNA-bd_sf"/>
</dbReference>
<dbReference type="AlphaFoldDB" id="A0A934KSB3"/>
<dbReference type="InterPro" id="IPR014327">
    <property type="entry name" value="RNA_pol_sigma70_bacteroid"/>
</dbReference>
<dbReference type="SUPFAM" id="SSF88946">
    <property type="entry name" value="Sigma2 domain of RNA polymerase sigma factors"/>
    <property type="match status" value="1"/>
</dbReference>
<evidence type="ECO:0000256" key="3">
    <source>
        <dbReference type="ARBA" id="ARBA00023082"/>
    </source>
</evidence>
<dbReference type="Pfam" id="PF04542">
    <property type="entry name" value="Sigma70_r2"/>
    <property type="match status" value="1"/>
</dbReference>
<dbReference type="Pfam" id="PF08281">
    <property type="entry name" value="Sigma70_r4_2"/>
    <property type="match status" value="1"/>
</dbReference>
<dbReference type="Gene3D" id="1.10.10.10">
    <property type="entry name" value="Winged helix-like DNA-binding domain superfamily/Winged helix DNA-binding domain"/>
    <property type="match status" value="1"/>
</dbReference>
<dbReference type="PANTHER" id="PTHR43133:SF46">
    <property type="entry name" value="RNA POLYMERASE SIGMA-70 FACTOR ECF SUBFAMILY"/>
    <property type="match status" value="1"/>
</dbReference>
<feature type="domain" description="RNA polymerase sigma-70 region 2" evidence="5">
    <location>
        <begin position="25"/>
        <end position="88"/>
    </location>
</feature>
<evidence type="ECO:0000256" key="4">
    <source>
        <dbReference type="ARBA" id="ARBA00023163"/>
    </source>
</evidence>
<keyword evidence="4" id="KW-0804">Transcription</keyword>
<dbReference type="InterPro" id="IPR039425">
    <property type="entry name" value="RNA_pol_sigma-70-like"/>
</dbReference>
<organism evidence="7 8">
    <name type="scientific">Gelidibacter salicanalis</name>
    <dbReference type="NCBI Taxonomy" id="291193"/>
    <lineage>
        <taxon>Bacteria</taxon>
        <taxon>Pseudomonadati</taxon>
        <taxon>Bacteroidota</taxon>
        <taxon>Flavobacteriia</taxon>
        <taxon>Flavobacteriales</taxon>
        <taxon>Flavobacteriaceae</taxon>
        <taxon>Gelidibacter</taxon>
    </lineage>
</organism>
<evidence type="ECO:0000313" key="8">
    <source>
        <dbReference type="Proteomes" id="UP000662373"/>
    </source>
</evidence>
<evidence type="ECO:0000313" key="7">
    <source>
        <dbReference type="EMBL" id="MBJ7879203.1"/>
    </source>
</evidence>
<dbReference type="PANTHER" id="PTHR43133">
    <property type="entry name" value="RNA POLYMERASE ECF-TYPE SIGMA FACTO"/>
    <property type="match status" value="1"/>
</dbReference>
<dbReference type="PRINTS" id="PR00038">
    <property type="entry name" value="HTHLUXR"/>
</dbReference>
<dbReference type="EMBL" id="JAEHJZ010000001">
    <property type="protein sequence ID" value="MBJ7879203.1"/>
    <property type="molecule type" value="Genomic_DNA"/>
</dbReference>
<proteinExistence type="inferred from homology"/>
<evidence type="ECO:0000256" key="2">
    <source>
        <dbReference type="ARBA" id="ARBA00023015"/>
    </source>
</evidence>
<comment type="caution">
    <text evidence="7">The sequence shown here is derived from an EMBL/GenBank/DDBJ whole genome shotgun (WGS) entry which is preliminary data.</text>
</comment>
<keyword evidence="8" id="KW-1185">Reference proteome</keyword>
<keyword evidence="2" id="KW-0805">Transcription regulation</keyword>
<dbReference type="Proteomes" id="UP000662373">
    <property type="component" value="Unassembled WGS sequence"/>
</dbReference>
<evidence type="ECO:0000256" key="1">
    <source>
        <dbReference type="ARBA" id="ARBA00010641"/>
    </source>
</evidence>
<dbReference type="NCBIfam" id="TIGR02937">
    <property type="entry name" value="sigma70-ECF"/>
    <property type="match status" value="1"/>
</dbReference>
<evidence type="ECO:0000259" key="6">
    <source>
        <dbReference type="Pfam" id="PF08281"/>
    </source>
</evidence>
<dbReference type="InterPro" id="IPR013325">
    <property type="entry name" value="RNA_pol_sigma_r2"/>
</dbReference>
<dbReference type="GO" id="GO:0003677">
    <property type="term" value="F:DNA binding"/>
    <property type="evidence" value="ECO:0007669"/>
    <property type="project" value="InterPro"/>
</dbReference>
<dbReference type="InterPro" id="IPR014284">
    <property type="entry name" value="RNA_pol_sigma-70_dom"/>
</dbReference>
<name>A0A934KSB3_9FLAO</name>
<dbReference type="Gene3D" id="1.10.1740.10">
    <property type="match status" value="1"/>
</dbReference>
<keyword evidence="3" id="KW-0731">Sigma factor</keyword>
<dbReference type="SUPFAM" id="SSF88659">
    <property type="entry name" value="Sigma3 and sigma4 domains of RNA polymerase sigma factors"/>
    <property type="match status" value="1"/>
</dbReference>
<sequence length="189" mass="22269">MEDLLLVPAIKKGDDSAFKKLFYNNYENLIGYIRTFSNNHEEAADVVQEAFLSLWENRALLDAERCPKNYLYKIAYNCYMDRYSKRKKEECFFKALKKEALEEQIFDDTQLLERRLERLTVIINNLPPRCKEILKLNKIQGYTQKAIAENLNISVKTVEAHIGKAYKKIRGGFKDDELFLMIIIKILKM</sequence>
<dbReference type="GO" id="GO:0006352">
    <property type="term" value="P:DNA-templated transcription initiation"/>
    <property type="evidence" value="ECO:0007669"/>
    <property type="project" value="InterPro"/>
</dbReference>
<dbReference type="RefSeq" id="WP_199596648.1">
    <property type="nucleotide sequence ID" value="NZ_JAEHJZ010000001.1"/>
</dbReference>
<feature type="domain" description="RNA polymerase sigma factor 70 region 4 type 2" evidence="6">
    <location>
        <begin position="117"/>
        <end position="169"/>
    </location>
</feature>
<accession>A0A934KSB3</accession>
<reference evidence="7 8" key="1">
    <citation type="submission" date="2020-09" db="EMBL/GenBank/DDBJ databases">
        <title>Draft genome of Gelidibacter salicanalis PAMC21136.</title>
        <authorList>
            <person name="Park H."/>
        </authorList>
    </citation>
    <scope>NUCLEOTIDE SEQUENCE [LARGE SCALE GENOMIC DNA]</scope>
    <source>
        <strain evidence="7 8">PAMC21136</strain>
    </source>
</reference>
<dbReference type="InterPro" id="IPR000792">
    <property type="entry name" value="Tscrpt_reg_LuxR_C"/>
</dbReference>